<gene>
    <name evidence="1" type="ORF">SAMN04489716_6954</name>
</gene>
<dbReference type="InterPro" id="IPR005564">
    <property type="entry name" value="Major_capsid_GpE"/>
</dbReference>
<organism evidence="1 2">
    <name type="scientific">Actinoplanes derwentensis</name>
    <dbReference type="NCBI Taxonomy" id="113562"/>
    <lineage>
        <taxon>Bacteria</taxon>
        <taxon>Bacillati</taxon>
        <taxon>Actinomycetota</taxon>
        <taxon>Actinomycetes</taxon>
        <taxon>Micromonosporales</taxon>
        <taxon>Micromonosporaceae</taxon>
        <taxon>Actinoplanes</taxon>
    </lineage>
</organism>
<dbReference type="AlphaFoldDB" id="A0A1H2CVK7"/>
<evidence type="ECO:0000313" key="2">
    <source>
        <dbReference type="Proteomes" id="UP000198688"/>
    </source>
</evidence>
<dbReference type="Proteomes" id="UP000198688">
    <property type="component" value="Chromosome I"/>
</dbReference>
<name>A0A1H2CVK7_9ACTN</name>
<proteinExistence type="predicted"/>
<accession>A0A1H2CVK7</accession>
<reference evidence="1 2" key="1">
    <citation type="submission" date="2016-10" db="EMBL/GenBank/DDBJ databases">
        <authorList>
            <person name="de Groot N.N."/>
        </authorList>
    </citation>
    <scope>NUCLEOTIDE SEQUENCE [LARGE SCALE GENOMIC DNA]</scope>
    <source>
        <strain evidence="1 2">DSM 43941</strain>
    </source>
</reference>
<dbReference type="Pfam" id="PF03864">
    <property type="entry name" value="Phage_cap_E"/>
    <property type="match status" value="1"/>
</dbReference>
<sequence>MTIVIDDIVTPAELTGYVREVPAPRNLLLERFLPVRLERNIKARITQIKATNRAAKFRNWDTPAPQGRRDSFSSRELRFPPISQKLSVGEQEELELEMARTGGDNRSALVDQIYDDVDTNVSAIWNRFELARGDVFEDGVFTIRENGLVLEADFGLDPLHKVAPLIAWDNPETATPLSDMRPWIQRYVNSTGERPGYMVVSESTVGHMQMSKEVRQAAAGAGQIPSYVTDETLAQLMRVHRYPQIVPYDCLLDVDDVTTRTIAEGKAIFLPAEPESLGYTAIGITAEALMLTRGANPSLIFAETPGLAGVVTLEGDPPRRHTKVSAVGMPMLTDIRRLMVATTWTPTP</sequence>
<dbReference type="STRING" id="113562.SAMN04489716_6954"/>
<evidence type="ECO:0000313" key="1">
    <source>
        <dbReference type="EMBL" id="SDT74349.1"/>
    </source>
</evidence>
<dbReference type="Gene3D" id="3.90.1690.10">
    <property type="entry name" value="phage-related protein like domain"/>
    <property type="match status" value="1"/>
</dbReference>
<protein>
    <submittedName>
        <fullName evidence="1">Phage major capsid protein E</fullName>
    </submittedName>
</protein>
<dbReference type="EMBL" id="LT629758">
    <property type="protein sequence ID" value="SDT74349.1"/>
    <property type="molecule type" value="Genomic_DNA"/>
</dbReference>
<keyword evidence="2" id="KW-1185">Reference proteome</keyword>
<dbReference type="RefSeq" id="WP_231953640.1">
    <property type="nucleotide sequence ID" value="NZ_BOMJ01000003.1"/>
</dbReference>
<dbReference type="InterPro" id="IPR053738">
    <property type="entry name" value="Lambda_capsid_assembly"/>
</dbReference>